<dbReference type="EMBL" id="UOFZ01000087">
    <property type="protein sequence ID" value="VAX13038.1"/>
    <property type="molecule type" value="Genomic_DNA"/>
</dbReference>
<dbReference type="AlphaFoldDB" id="A0A3B1BNH6"/>
<evidence type="ECO:0000313" key="1">
    <source>
        <dbReference type="EMBL" id="VAX13038.1"/>
    </source>
</evidence>
<gene>
    <name evidence="1" type="ORF">MNBD_GAMMA24-616</name>
</gene>
<protein>
    <submittedName>
        <fullName evidence="1">Uncharacterized protein</fullName>
    </submittedName>
</protein>
<sequence>MKANKLIQQTAKSVTAFAKNAKPVPLLKAPDESISCINHRCATFFKQQY</sequence>
<name>A0A3B1BNH6_9ZZZZ</name>
<accession>A0A3B1BNH6</accession>
<organism evidence="1">
    <name type="scientific">hydrothermal vent metagenome</name>
    <dbReference type="NCBI Taxonomy" id="652676"/>
    <lineage>
        <taxon>unclassified sequences</taxon>
        <taxon>metagenomes</taxon>
        <taxon>ecological metagenomes</taxon>
    </lineage>
</organism>
<reference evidence="1" key="1">
    <citation type="submission" date="2018-06" db="EMBL/GenBank/DDBJ databases">
        <authorList>
            <person name="Zhirakovskaya E."/>
        </authorList>
    </citation>
    <scope>NUCLEOTIDE SEQUENCE</scope>
</reference>
<proteinExistence type="predicted"/>